<evidence type="ECO:0000256" key="2">
    <source>
        <dbReference type="ARBA" id="ARBA00022722"/>
    </source>
</evidence>
<dbReference type="PANTHER" id="PTHR43694">
    <property type="entry name" value="RIBONUCLEASE J"/>
    <property type="match status" value="1"/>
</dbReference>
<dbReference type="SUPFAM" id="SSF56281">
    <property type="entry name" value="Metallo-hydrolase/oxidoreductase"/>
    <property type="match status" value="1"/>
</dbReference>
<reference evidence="9 10" key="1">
    <citation type="submission" date="2019-12" db="EMBL/GenBank/DDBJ databases">
        <title>Snethiella sp. nov. sp. isolated from sea sand.</title>
        <authorList>
            <person name="Kim J."/>
            <person name="Jeong S.E."/>
            <person name="Jung H.S."/>
            <person name="Jeon C.O."/>
        </authorList>
    </citation>
    <scope>NUCLEOTIDE SEQUENCE [LARGE SCALE GENOMIC DNA]</scope>
    <source>
        <strain evidence="9 10">DP05</strain>
    </source>
</reference>
<evidence type="ECO:0000259" key="8">
    <source>
        <dbReference type="SMART" id="SM00849"/>
    </source>
</evidence>
<dbReference type="Pfam" id="PF00753">
    <property type="entry name" value="Lactamase_B"/>
    <property type="match status" value="1"/>
</dbReference>
<evidence type="ECO:0000256" key="4">
    <source>
        <dbReference type="ARBA" id="ARBA00022801"/>
    </source>
</evidence>
<dbReference type="EMBL" id="WTUW01000002">
    <property type="protein sequence ID" value="MZR30502.1"/>
    <property type="molecule type" value="Genomic_DNA"/>
</dbReference>
<keyword evidence="1" id="KW-0963">Cytoplasm</keyword>
<keyword evidence="4" id="KW-0378">Hydrolase</keyword>
<keyword evidence="2" id="KW-0540">Nuclease</keyword>
<dbReference type="InterPro" id="IPR001279">
    <property type="entry name" value="Metallo-B-lactamas"/>
</dbReference>
<name>A0A6L8W7J1_9PROT</name>
<dbReference type="InterPro" id="IPR011108">
    <property type="entry name" value="RMMBL"/>
</dbReference>
<keyword evidence="7" id="KW-0694">RNA-binding</keyword>
<gene>
    <name evidence="9" type="ORF">GQE98_07610</name>
</gene>
<dbReference type="SMART" id="SM00849">
    <property type="entry name" value="Lactamase_B"/>
    <property type="match status" value="1"/>
</dbReference>
<dbReference type="Proteomes" id="UP000476030">
    <property type="component" value="Unassembled WGS sequence"/>
</dbReference>
<dbReference type="InterPro" id="IPR042173">
    <property type="entry name" value="RNase_J_2"/>
</dbReference>
<organism evidence="9 10">
    <name type="scientific">Sneathiella litorea</name>
    <dbReference type="NCBI Taxonomy" id="2606216"/>
    <lineage>
        <taxon>Bacteria</taxon>
        <taxon>Pseudomonadati</taxon>
        <taxon>Pseudomonadota</taxon>
        <taxon>Alphaproteobacteria</taxon>
        <taxon>Sneathiellales</taxon>
        <taxon>Sneathiellaceae</taxon>
        <taxon>Sneathiella</taxon>
    </lineage>
</organism>
<evidence type="ECO:0000313" key="10">
    <source>
        <dbReference type="Proteomes" id="UP000476030"/>
    </source>
</evidence>
<dbReference type="GO" id="GO:0003723">
    <property type="term" value="F:RNA binding"/>
    <property type="evidence" value="ECO:0007669"/>
    <property type="project" value="UniProtKB-KW"/>
</dbReference>
<keyword evidence="3" id="KW-0479">Metal-binding</keyword>
<dbReference type="Gene3D" id="3.10.20.580">
    <property type="match status" value="1"/>
</dbReference>
<dbReference type="Pfam" id="PF17770">
    <property type="entry name" value="RNase_J_C"/>
    <property type="match status" value="1"/>
</dbReference>
<dbReference type="Gene3D" id="3.60.15.10">
    <property type="entry name" value="Ribonuclease Z/Hydroxyacylglutathione hydrolase-like"/>
    <property type="match status" value="1"/>
</dbReference>
<evidence type="ECO:0000313" key="9">
    <source>
        <dbReference type="EMBL" id="MZR30502.1"/>
    </source>
</evidence>
<protein>
    <submittedName>
        <fullName evidence="9">RNase J family beta-CASP ribonuclease</fullName>
    </submittedName>
</protein>
<evidence type="ECO:0000256" key="1">
    <source>
        <dbReference type="ARBA" id="ARBA00022490"/>
    </source>
</evidence>
<keyword evidence="5" id="KW-0862">Zinc</keyword>
<dbReference type="CDD" id="cd07714">
    <property type="entry name" value="RNaseJ_MBL-fold"/>
    <property type="match status" value="1"/>
</dbReference>
<evidence type="ECO:0000256" key="3">
    <source>
        <dbReference type="ARBA" id="ARBA00022723"/>
    </source>
</evidence>
<evidence type="ECO:0000256" key="5">
    <source>
        <dbReference type="ARBA" id="ARBA00022833"/>
    </source>
</evidence>
<comment type="caution">
    <text evidence="9">The sequence shown here is derived from an EMBL/GenBank/DDBJ whole genome shotgun (WGS) entry which is preliminary data.</text>
</comment>
<dbReference type="GO" id="GO:0004527">
    <property type="term" value="F:exonuclease activity"/>
    <property type="evidence" value="ECO:0007669"/>
    <property type="project" value="UniProtKB-KW"/>
</dbReference>
<feature type="domain" description="Metallo-beta-lactamase" evidence="8">
    <location>
        <begin position="24"/>
        <end position="219"/>
    </location>
</feature>
<accession>A0A6L8W7J1</accession>
<dbReference type="NCBIfam" id="TIGR00649">
    <property type="entry name" value="MG423"/>
    <property type="match status" value="1"/>
</dbReference>
<dbReference type="Pfam" id="PF22505">
    <property type="entry name" value="RNase_J_b_CASP"/>
    <property type="match status" value="1"/>
</dbReference>
<dbReference type="Pfam" id="PF07521">
    <property type="entry name" value="RMMBL"/>
    <property type="match status" value="1"/>
</dbReference>
<dbReference type="RefSeq" id="WP_161315081.1">
    <property type="nucleotide sequence ID" value="NZ_WTUW01000002.1"/>
</dbReference>
<dbReference type="AlphaFoldDB" id="A0A6L8W7J1"/>
<dbReference type="InterPro" id="IPR041636">
    <property type="entry name" value="RNase_J_C"/>
</dbReference>
<proteinExistence type="predicted"/>
<dbReference type="InterPro" id="IPR004613">
    <property type="entry name" value="RNase_J"/>
</dbReference>
<dbReference type="InterPro" id="IPR036866">
    <property type="entry name" value="RibonucZ/Hydroxyglut_hydro"/>
</dbReference>
<dbReference type="InterPro" id="IPR055132">
    <property type="entry name" value="RNase_J_b_CASP"/>
</dbReference>
<dbReference type="PANTHER" id="PTHR43694:SF1">
    <property type="entry name" value="RIBONUCLEASE J"/>
    <property type="match status" value="1"/>
</dbReference>
<keyword evidence="6" id="KW-0269">Exonuclease</keyword>
<sequence length="559" mass="61548">MTKLDTTLKEGLYFLPLGGSGEIGMNLNLYCCNGKWLMIDCGISFADDSAPGIDVIVPDPVWIAERSKDLLAIIVTHAHEDHVGAVARLWRQFRCPVYTSPFTAEILSLKLAEEGLGDEVEVNVIAPGSSMSIGDYHIDFVDLTHSIPEMQALMITTPYGRVLHSGDWKLDPDPVVGPASNLAKMQKVSEAGVLAMICDSTNVFKEGVSGSELTVQDSLDQLLRDTPTGRIAVTTFASNIARLKTIAQVAERNDRHVVLVGRSLHRMTGAAKKAGYLNDLPPFLNEKDAGHIPRNKILFLCTGSQGEPRGAMARIARGEHAHIELTEGDTVIFSSKVIPGNEKSLYGLHNQLTESGVNVITEADEFVHVSGHPAREELTDMYRIVKPKIAIPVHGEARHIRAHCELALSLGVEQAIEITNGNVLKLAPGEAEIIDNVPSGRLAVDAGGLTPLDGEFLTTRRRLVYNGSISGVVIINEKGQITEDPIIRLRGVLDETLYPELQKDLRQQIIIHHNQLKRNEKLDDEKVEETAHNAVRRVFRRLVGRRPITDIYVIRFEEE</sequence>
<evidence type="ECO:0000256" key="6">
    <source>
        <dbReference type="ARBA" id="ARBA00022839"/>
    </source>
</evidence>
<dbReference type="GO" id="GO:0046872">
    <property type="term" value="F:metal ion binding"/>
    <property type="evidence" value="ECO:0007669"/>
    <property type="project" value="UniProtKB-KW"/>
</dbReference>
<keyword evidence="10" id="KW-1185">Reference proteome</keyword>
<dbReference type="Gene3D" id="3.40.50.10710">
    <property type="entry name" value="Metallo-hydrolase/oxidoreductase"/>
    <property type="match status" value="1"/>
</dbReference>
<evidence type="ECO:0000256" key="7">
    <source>
        <dbReference type="ARBA" id="ARBA00022884"/>
    </source>
</evidence>